<feature type="binding site" evidence="11">
    <location>
        <position position="54"/>
    </location>
    <ligand>
        <name>substrate</name>
    </ligand>
</feature>
<evidence type="ECO:0000256" key="10">
    <source>
        <dbReference type="PIRNR" id="PIRNR016496"/>
    </source>
</evidence>
<dbReference type="CDD" id="cd04241">
    <property type="entry name" value="AAK_FomA-like"/>
    <property type="match status" value="1"/>
</dbReference>
<dbReference type="InterPro" id="IPR001048">
    <property type="entry name" value="Asp/Glu/Uridylate_kinase"/>
</dbReference>
<evidence type="ECO:0000256" key="9">
    <source>
        <dbReference type="ARBA" id="ARBA00049063"/>
    </source>
</evidence>
<evidence type="ECO:0000313" key="15">
    <source>
        <dbReference type="Proteomes" id="UP000010824"/>
    </source>
</evidence>
<dbReference type="InterPro" id="IPR036393">
    <property type="entry name" value="AceGlu_kinase-like_sf"/>
</dbReference>
<reference evidence="15" key="1">
    <citation type="submission" date="2011-12" db="EMBL/GenBank/DDBJ databases">
        <title>Complete sequence of Methanoregula formicicum SMSP.</title>
        <authorList>
            <person name="Lucas S."/>
            <person name="Han J."/>
            <person name="Lapidus A."/>
            <person name="Cheng J.-F."/>
            <person name="Goodwin L."/>
            <person name="Pitluck S."/>
            <person name="Peters L."/>
            <person name="Ovchinnikova G."/>
            <person name="Teshima H."/>
            <person name="Detter J.C."/>
            <person name="Han C."/>
            <person name="Tapia R."/>
            <person name="Land M."/>
            <person name="Hauser L."/>
            <person name="Kyrpides N."/>
            <person name="Ivanova N."/>
            <person name="Pagani I."/>
            <person name="Imachi H."/>
            <person name="Tamaki H."/>
            <person name="Sekiguchi Y."/>
            <person name="Kamagata Y."/>
            <person name="Cadillo-Quiroz H."/>
            <person name="Zinder S."/>
            <person name="Liu W.-T."/>
            <person name="Woyke T."/>
        </authorList>
    </citation>
    <scope>NUCLEOTIDE SEQUENCE [LARGE SCALE GENOMIC DNA]</scope>
    <source>
        <strain evidence="15">DSM 22288 / NBRC 105244 / SMSP</strain>
    </source>
</reference>
<dbReference type="FunCoup" id="L0HCP1">
    <property type="interactions" value="34"/>
</dbReference>
<feature type="binding site" evidence="11">
    <location>
        <position position="50"/>
    </location>
    <ligand>
        <name>substrate</name>
    </ligand>
</feature>
<evidence type="ECO:0000256" key="11">
    <source>
        <dbReference type="PIRSR" id="PIRSR016496-1"/>
    </source>
</evidence>
<accession>L0HCP1</accession>
<evidence type="ECO:0000256" key="2">
    <source>
        <dbReference type="ARBA" id="ARBA00012908"/>
    </source>
</evidence>
<feature type="binding site" evidence="11">
    <location>
        <position position="152"/>
    </location>
    <ligand>
        <name>substrate</name>
    </ligand>
</feature>
<dbReference type="STRING" id="593750.Metfor_0496"/>
<comment type="similarity">
    <text evidence="1 10">Belongs to the isopentenyl phosphate kinase family.</text>
</comment>
<feature type="site" description="Transition state stabilizer" evidence="12">
    <location>
        <position position="17"/>
    </location>
</feature>
<evidence type="ECO:0000256" key="6">
    <source>
        <dbReference type="ARBA" id="ARBA00022777"/>
    </source>
</evidence>
<gene>
    <name evidence="14" type="ordered locus">Metfor_0496</name>
</gene>
<dbReference type="EMBL" id="CP003167">
    <property type="protein sequence ID" value="AGB01566.1"/>
    <property type="molecule type" value="Genomic_DNA"/>
</dbReference>
<evidence type="ECO:0000256" key="7">
    <source>
        <dbReference type="ARBA" id="ARBA00022840"/>
    </source>
</evidence>
<evidence type="ECO:0000256" key="4">
    <source>
        <dbReference type="ARBA" id="ARBA00022679"/>
    </source>
</evidence>
<evidence type="ECO:0000256" key="8">
    <source>
        <dbReference type="ARBA" id="ARBA00023229"/>
    </source>
</evidence>
<dbReference type="Gene3D" id="3.40.1160.10">
    <property type="entry name" value="Acetylglutamate kinase-like"/>
    <property type="match status" value="1"/>
</dbReference>
<feature type="binding site" evidence="11">
    <location>
        <position position="208"/>
    </location>
    <ligand>
        <name>ATP</name>
        <dbReference type="ChEBI" id="CHEBI:30616"/>
    </ligand>
</feature>
<feature type="domain" description="Aspartate/glutamate/uridylate kinase" evidence="13">
    <location>
        <begin position="4"/>
        <end position="224"/>
    </location>
</feature>
<keyword evidence="7 10" id="KW-0067">ATP-binding</keyword>
<reference evidence="14 15" key="2">
    <citation type="journal article" date="2014" name="Genome Announc.">
        <title>Complete Genome Sequence of Methanoregula formicica SMSPT, a Mesophilic Hydrogenotrophic Methanogen Isolated from a Methanogenic Upflow Anaerobic Sludge Blanket Reactor.</title>
        <authorList>
            <person name="Yamamoto K."/>
            <person name="Tamaki H."/>
            <person name="Cadillo-Quiroz H."/>
            <person name="Imachi H."/>
            <person name="Kyrpides N."/>
            <person name="Woyke T."/>
            <person name="Goodwin L."/>
            <person name="Zinder S.H."/>
            <person name="Kamagata Y."/>
            <person name="Liu W.T."/>
        </authorList>
    </citation>
    <scope>NUCLEOTIDE SEQUENCE [LARGE SCALE GENOMIC DNA]</scope>
    <source>
        <strain evidence="15">DSM 22288 / NBRC 105244 / SMSP</strain>
    </source>
</reference>
<feature type="binding site" evidence="11">
    <location>
        <position position="212"/>
    </location>
    <ligand>
        <name>ATP</name>
        <dbReference type="ChEBI" id="CHEBI:30616"/>
    </ligand>
</feature>
<comment type="subunit">
    <text evidence="10">Homodimer.</text>
</comment>
<dbReference type="GO" id="GO:0102043">
    <property type="term" value="F:isopentenyl phosphate kinase activity"/>
    <property type="evidence" value="ECO:0007669"/>
    <property type="project" value="UniProtKB-EC"/>
</dbReference>
<dbReference type="GO" id="GO:0016114">
    <property type="term" value="P:terpenoid biosynthetic process"/>
    <property type="evidence" value="ECO:0007669"/>
    <property type="project" value="TreeGrafter"/>
</dbReference>
<feature type="binding site" evidence="11">
    <location>
        <begin position="8"/>
        <end position="12"/>
    </location>
    <ligand>
        <name>ATP</name>
        <dbReference type="ChEBI" id="CHEBI:30616"/>
    </ligand>
</feature>
<dbReference type="GO" id="GO:0016301">
    <property type="term" value="F:kinase activity"/>
    <property type="evidence" value="ECO:0007669"/>
    <property type="project" value="UniProtKB-KW"/>
</dbReference>
<evidence type="ECO:0000256" key="3">
    <source>
        <dbReference type="ARBA" id="ARBA00017267"/>
    </source>
</evidence>
<dbReference type="GeneID" id="14309169"/>
<dbReference type="HOGENOM" id="CLU_070213_0_0_2"/>
<dbReference type="EC" id="2.7.4.26" evidence="2 10"/>
<dbReference type="AlphaFoldDB" id="L0HCP1"/>
<evidence type="ECO:0000259" key="13">
    <source>
        <dbReference type="Pfam" id="PF00696"/>
    </source>
</evidence>
<dbReference type="InParanoid" id="L0HCP1"/>
<dbReference type="RefSeq" id="WP_015284530.1">
    <property type="nucleotide sequence ID" value="NC_019943.1"/>
</dbReference>
<dbReference type="GO" id="GO:0005524">
    <property type="term" value="F:ATP binding"/>
    <property type="evidence" value="ECO:0007669"/>
    <property type="project" value="UniProtKB-KW"/>
</dbReference>
<keyword evidence="6 10" id="KW-0418">Kinase</keyword>
<feature type="binding site" evidence="11">
    <location>
        <position position="173"/>
    </location>
    <ligand>
        <name>ATP</name>
        <dbReference type="ChEBI" id="CHEBI:30616"/>
    </ligand>
</feature>
<dbReference type="KEGG" id="mfo:Metfor_0496"/>
<evidence type="ECO:0000256" key="12">
    <source>
        <dbReference type="PIRSR" id="PIRSR016496-2"/>
    </source>
</evidence>
<sequence>MSERVLLKLGGSILTDKSADCAINRESLATIAAAVAAVRTEGTVIIHGAGSCGHPEAKRYHLDKGAAPGETEGIYVTHRAVSGLNAEVVSALREKGVAAIGVHPLHVGVADKGRLVAFECRHLETMLALGMVPVIHGDVVMDLSRGACIVSGDQLVRYLAAALSISRVGLATDVPGVLDGGRVVPEITRRTVVNLHIGDSMHTDVTGGMRGKIEELLGLADAGTCSDIFHVSRVADFLAGSDHGGTSVRGE</sequence>
<organism evidence="14 15">
    <name type="scientific">Methanoregula formicica (strain DSM 22288 / NBRC 105244 / SMSP)</name>
    <dbReference type="NCBI Taxonomy" id="593750"/>
    <lineage>
        <taxon>Archaea</taxon>
        <taxon>Methanobacteriati</taxon>
        <taxon>Methanobacteriota</taxon>
        <taxon>Stenosarchaea group</taxon>
        <taxon>Methanomicrobia</taxon>
        <taxon>Methanomicrobiales</taxon>
        <taxon>Methanoregulaceae</taxon>
        <taxon>Methanoregula</taxon>
    </lineage>
</organism>
<dbReference type="GO" id="GO:0005829">
    <property type="term" value="C:cytosol"/>
    <property type="evidence" value="ECO:0007669"/>
    <property type="project" value="TreeGrafter"/>
</dbReference>
<evidence type="ECO:0000313" key="14">
    <source>
        <dbReference type="EMBL" id="AGB01566.1"/>
    </source>
</evidence>
<evidence type="ECO:0000256" key="5">
    <source>
        <dbReference type="ARBA" id="ARBA00022741"/>
    </source>
</evidence>
<keyword evidence="5 10" id="KW-0547">Nucleotide-binding</keyword>
<comment type="function">
    <text evidence="10">Catalyzes the formation of isopentenyl diphosphate (IPP), the building block of all isoprenoids.</text>
</comment>
<dbReference type="PIRSF" id="PIRSF016496">
    <property type="entry name" value="Kin_FomA"/>
    <property type="match status" value="1"/>
</dbReference>
<dbReference type="OrthoDB" id="15328at2157"/>
<dbReference type="Pfam" id="PF00696">
    <property type="entry name" value="AA_kinase"/>
    <property type="match status" value="1"/>
</dbReference>
<dbReference type="PANTHER" id="PTHR43654">
    <property type="entry name" value="GLUTAMATE 5-KINASE"/>
    <property type="match status" value="1"/>
</dbReference>
<evidence type="ECO:0000256" key="1">
    <source>
        <dbReference type="ARBA" id="ARBA00010540"/>
    </source>
</evidence>
<keyword evidence="15" id="KW-1185">Reference proteome</keyword>
<name>L0HCP1_METFS</name>
<dbReference type="InterPro" id="IPR024192">
    <property type="entry name" value="Fosfomycin_R_FomA-type"/>
</dbReference>
<dbReference type="Proteomes" id="UP000010824">
    <property type="component" value="Chromosome"/>
</dbReference>
<dbReference type="eggNOG" id="arCOG00860">
    <property type="taxonomic scope" value="Archaea"/>
</dbReference>
<feature type="binding site" evidence="11">
    <location>
        <position position="49"/>
    </location>
    <ligand>
        <name>substrate</name>
    </ligand>
</feature>
<protein>
    <recommendedName>
        <fullName evidence="3 10">Isopentenyl phosphate kinase</fullName>
        <shortName evidence="10">IPK</shortName>
        <ecNumber evidence="2 10">2.7.4.26</ecNumber>
    </recommendedName>
</protein>
<dbReference type="NCBIfam" id="NF040647">
    <property type="entry name" value="IPPK_Arch"/>
    <property type="match status" value="1"/>
</dbReference>
<keyword evidence="4 10" id="KW-0808">Transferase</keyword>
<dbReference type="SUPFAM" id="SSF53633">
    <property type="entry name" value="Carbamate kinase-like"/>
    <property type="match status" value="1"/>
</dbReference>
<keyword evidence="8" id="KW-0414">Isoprene biosynthesis</keyword>
<proteinExistence type="inferred from homology"/>
<dbReference type="PANTHER" id="PTHR43654:SF1">
    <property type="entry name" value="ISOPENTENYL PHOSPHATE KINASE"/>
    <property type="match status" value="1"/>
</dbReference>
<comment type="catalytic activity">
    <reaction evidence="9 10">
        <text>isopentenyl phosphate + ATP = isopentenyl diphosphate + ADP</text>
        <dbReference type="Rhea" id="RHEA:33963"/>
        <dbReference type="ChEBI" id="CHEBI:30616"/>
        <dbReference type="ChEBI" id="CHEBI:65078"/>
        <dbReference type="ChEBI" id="CHEBI:128769"/>
        <dbReference type="ChEBI" id="CHEBI:456216"/>
        <dbReference type="EC" id="2.7.4.26"/>
    </reaction>
</comment>